<protein>
    <recommendedName>
        <fullName evidence="8">POTRA domain-containing protein</fullName>
    </recommendedName>
</protein>
<accession>X1FN68</accession>
<gene>
    <name evidence="9" type="ORF">S01H4_65038</name>
</gene>
<evidence type="ECO:0000256" key="6">
    <source>
        <dbReference type="SAM" id="MobiDB-lite"/>
    </source>
</evidence>
<evidence type="ECO:0000259" key="8">
    <source>
        <dbReference type="Pfam" id="PF08478"/>
    </source>
</evidence>
<keyword evidence="1" id="KW-1003">Cell membrane</keyword>
<keyword evidence="7" id="KW-0472">Membrane</keyword>
<feature type="non-terminal residue" evidence="9">
    <location>
        <position position="102"/>
    </location>
</feature>
<name>X1FN68_9ZZZZ</name>
<feature type="transmembrane region" description="Helical" evidence="7">
    <location>
        <begin position="40"/>
        <end position="59"/>
    </location>
</feature>
<evidence type="ECO:0000256" key="2">
    <source>
        <dbReference type="ARBA" id="ARBA00022618"/>
    </source>
</evidence>
<keyword evidence="3 7" id="KW-0812">Transmembrane</keyword>
<evidence type="ECO:0000256" key="1">
    <source>
        <dbReference type="ARBA" id="ARBA00022475"/>
    </source>
</evidence>
<evidence type="ECO:0000256" key="3">
    <source>
        <dbReference type="ARBA" id="ARBA00022692"/>
    </source>
</evidence>
<dbReference type="InterPro" id="IPR013685">
    <property type="entry name" value="POTRA_FtsQ_type"/>
</dbReference>
<dbReference type="AlphaFoldDB" id="X1FN68"/>
<sequence length="102" mass="12115">MNIKLDDENEEEKRFEEEEELEEEEEGEKHQPLALRAIKILIFYLAIGFLGWNFFNFIFSSNFCNIEEVIIKGNDYLSEDEIFSKSQIKLGENIFKLDLKKS</sequence>
<feature type="compositionally biased region" description="Basic and acidic residues" evidence="6">
    <location>
        <begin position="1"/>
        <end position="16"/>
    </location>
</feature>
<keyword evidence="5" id="KW-0131">Cell cycle</keyword>
<keyword evidence="4 7" id="KW-1133">Transmembrane helix</keyword>
<dbReference type="Pfam" id="PF08478">
    <property type="entry name" value="POTRA_1"/>
    <property type="match status" value="1"/>
</dbReference>
<reference evidence="9" key="1">
    <citation type="journal article" date="2014" name="Front. Microbiol.">
        <title>High frequency of phylogenetically diverse reductive dehalogenase-homologous genes in deep subseafloor sedimentary metagenomes.</title>
        <authorList>
            <person name="Kawai M."/>
            <person name="Futagami T."/>
            <person name="Toyoda A."/>
            <person name="Takaki Y."/>
            <person name="Nishi S."/>
            <person name="Hori S."/>
            <person name="Arai W."/>
            <person name="Tsubouchi T."/>
            <person name="Morono Y."/>
            <person name="Uchiyama I."/>
            <person name="Ito T."/>
            <person name="Fujiyama A."/>
            <person name="Inagaki F."/>
            <person name="Takami H."/>
        </authorList>
    </citation>
    <scope>NUCLEOTIDE SEQUENCE</scope>
    <source>
        <strain evidence="9">Expedition CK06-06</strain>
    </source>
</reference>
<proteinExistence type="predicted"/>
<keyword evidence="2" id="KW-0132">Cell division</keyword>
<dbReference type="EMBL" id="BART01039648">
    <property type="protein sequence ID" value="GAH22218.1"/>
    <property type="molecule type" value="Genomic_DNA"/>
</dbReference>
<feature type="region of interest" description="Disordered" evidence="6">
    <location>
        <begin position="1"/>
        <end position="30"/>
    </location>
</feature>
<evidence type="ECO:0000256" key="7">
    <source>
        <dbReference type="SAM" id="Phobius"/>
    </source>
</evidence>
<organism evidence="9">
    <name type="scientific">marine sediment metagenome</name>
    <dbReference type="NCBI Taxonomy" id="412755"/>
    <lineage>
        <taxon>unclassified sequences</taxon>
        <taxon>metagenomes</taxon>
        <taxon>ecological metagenomes</taxon>
    </lineage>
</organism>
<evidence type="ECO:0000256" key="5">
    <source>
        <dbReference type="ARBA" id="ARBA00023306"/>
    </source>
</evidence>
<feature type="domain" description="POTRA" evidence="8">
    <location>
        <begin position="65"/>
        <end position="101"/>
    </location>
</feature>
<feature type="compositionally biased region" description="Acidic residues" evidence="6">
    <location>
        <begin position="17"/>
        <end position="26"/>
    </location>
</feature>
<evidence type="ECO:0000313" key="9">
    <source>
        <dbReference type="EMBL" id="GAH22218.1"/>
    </source>
</evidence>
<evidence type="ECO:0000256" key="4">
    <source>
        <dbReference type="ARBA" id="ARBA00022989"/>
    </source>
</evidence>
<comment type="caution">
    <text evidence="9">The sequence shown here is derived from an EMBL/GenBank/DDBJ whole genome shotgun (WGS) entry which is preliminary data.</text>
</comment>